<keyword evidence="6" id="KW-1185">Reference proteome</keyword>
<accession>A0AA39FJ43</accession>
<evidence type="ECO:0000256" key="4">
    <source>
        <dbReference type="ARBA" id="ARBA00024667"/>
    </source>
</evidence>
<name>A0AA39FJ43_9HYME</name>
<comment type="similarity">
    <text evidence="1">Belongs to the prefoldin subunit beta family.</text>
</comment>
<evidence type="ECO:0000256" key="2">
    <source>
        <dbReference type="ARBA" id="ARBA00011695"/>
    </source>
</evidence>
<sequence>MASDKKSTKSLPKSGKSNEEILAGFQALRNDQRIMVSKLSEMEMELNEHKIVIDTLKNVDPKRKCYRMIGGILCERIVEEVLPGLVTNKEKLIKVIAALHEQIEKKGKEINDFKEKNNIKIRGLDELQQTEEETKEPKRNALVVNPTIEV</sequence>
<protein>
    <recommendedName>
        <fullName evidence="7">Prefoldin subunit 2</fullName>
    </recommendedName>
</protein>
<proteinExistence type="inferred from homology"/>
<dbReference type="EMBL" id="JAQQBS010000004">
    <property type="protein sequence ID" value="KAK0170284.1"/>
    <property type="molecule type" value="Genomic_DNA"/>
</dbReference>
<comment type="function">
    <text evidence="4">Binds specifically to cytosolic chaperonin (c-CPN) and transfers target proteins to it. Binds to nascent polypeptide chain and promotes folding in an environment in which there are many competing pathways for nonnative proteins.</text>
</comment>
<organism evidence="5 6">
    <name type="scientific">Microctonus aethiopoides</name>
    <dbReference type="NCBI Taxonomy" id="144406"/>
    <lineage>
        <taxon>Eukaryota</taxon>
        <taxon>Metazoa</taxon>
        <taxon>Ecdysozoa</taxon>
        <taxon>Arthropoda</taxon>
        <taxon>Hexapoda</taxon>
        <taxon>Insecta</taxon>
        <taxon>Pterygota</taxon>
        <taxon>Neoptera</taxon>
        <taxon>Endopterygota</taxon>
        <taxon>Hymenoptera</taxon>
        <taxon>Apocrita</taxon>
        <taxon>Ichneumonoidea</taxon>
        <taxon>Braconidae</taxon>
        <taxon>Euphorinae</taxon>
        <taxon>Microctonus</taxon>
    </lineage>
</organism>
<evidence type="ECO:0008006" key="7">
    <source>
        <dbReference type="Google" id="ProtNLM"/>
    </source>
</evidence>
<dbReference type="CDD" id="cd23163">
    <property type="entry name" value="Prefoldin_2"/>
    <property type="match status" value="1"/>
</dbReference>
<keyword evidence="3" id="KW-0143">Chaperone</keyword>
<gene>
    <name evidence="5" type="ORF">PV328_010863</name>
</gene>
<reference evidence="5" key="2">
    <citation type="submission" date="2023-03" db="EMBL/GenBank/DDBJ databases">
        <authorList>
            <person name="Inwood S.N."/>
            <person name="Skelly J.G."/>
            <person name="Guhlin J."/>
            <person name="Harrop T.W.R."/>
            <person name="Goldson S.G."/>
            <person name="Dearden P.K."/>
        </authorList>
    </citation>
    <scope>NUCLEOTIDE SEQUENCE</scope>
    <source>
        <strain evidence="5">Irish</strain>
        <tissue evidence="5">Whole body</tissue>
    </source>
</reference>
<dbReference type="GO" id="GO:0051082">
    <property type="term" value="F:unfolded protein binding"/>
    <property type="evidence" value="ECO:0007669"/>
    <property type="project" value="InterPro"/>
</dbReference>
<dbReference type="PANTHER" id="PTHR13303">
    <property type="entry name" value="PREFOLDIN SUBUNIT 2"/>
    <property type="match status" value="1"/>
</dbReference>
<evidence type="ECO:0000313" key="6">
    <source>
        <dbReference type="Proteomes" id="UP001168990"/>
    </source>
</evidence>
<dbReference type="GO" id="GO:0016272">
    <property type="term" value="C:prefoldin complex"/>
    <property type="evidence" value="ECO:0007669"/>
    <property type="project" value="InterPro"/>
</dbReference>
<evidence type="ECO:0000313" key="5">
    <source>
        <dbReference type="EMBL" id="KAK0170284.1"/>
    </source>
</evidence>
<dbReference type="AlphaFoldDB" id="A0AA39FJ43"/>
<dbReference type="SUPFAM" id="SSF46579">
    <property type="entry name" value="Prefoldin"/>
    <property type="match status" value="1"/>
</dbReference>
<dbReference type="FunFam" id="1.10.287.370:FF:000002">
    <property type="entry name" value="Prefoldin subunit 2"/>
    <property type="match status" value="1"/>
</dbReference>
<dbReference type="Gene3D" id="1.10.287.370">
    <property type="match status" value="1"/>
</dbReference>
<reference evidence="5" key="1">
    <citation type="journal article" date="2023" name="bioRxiv">
        <title>Scaffold-level genome assemblies of two parasitoid biocontrol wasps reveal the parthenogenesis mechanism and an associated novel virus.</title>
        <authorList>
            <person name="Inwood S."/>
            <person name="Skelly J."/>
            <person name="Guhlin J."/>
            <person name="Harrop T."/>
            <person name="Goldson S."/>
            <person name="Dearden P."/>
        </authorList>
    </citation>
    <scope>NUCLEOTIDE SEQUENCE</scope>
    <source>
        <strain evidence="5">Irish</strain>
        <tissue evidence="5">Whole body</tissue>
    </source>
</reference>
<dbReference type="Proteomes" id="UP001168990">
    <property type="component" value="Unassembled WGS sequence"/>
</dbReference>
<comment type="caution">
    <text evidence="5">The sequence shown here is derived from an EMBL/GenBank/DDBJ whole genome shotgun (WGS) entry which is preliminary data.</text>
</comment>
<dbReference type="InterPro" id="IPR002777">
    <property type="entry name" value="PFD_beta-like"/>
</dbReference>
<dbReference type="Pfam" id="PF01920">
    <property type="entry name" value="Prefoldin_2"/>
    <property type="match status" value="1"/>
</dbReference>
<evidence type="ECO:0000256" key="3">
    <source>
        <dbReference type="ARBA" id="ARBA00023186"/>
    </source>
</evidence>
<evidence type="ECO:0000256" key="1">
    <source>
        <dbReference type="ARBA" id="ARBA00008045"/>
    </source>
</evidence>
<dbReference type="InterPro" id="IPR027235">
    <property type="entry name" value="PFD2"/>
</dbReference>
<dbReference type="GO" id="GO:0006457">
    <property type="term" value="P:protein folding"/>
    <property type="evidence" value="ECO:0007669"/>
    <property type="project" value="InterPro"/>
</dbReference>
<comment type="subunit">
    <text evidence="2">Heterohexamer of two PFD-alpha type and four PFD-beta type subunits.</text>
</comment>
<dbReference type="InterPro" id="IPR009053">
    <property type="entry name" value="Prefoldin"/>
</dbReference>